<reference evidence="2 3" key="1">
    <citation type="submission" date="2024-03" db="EMBL/GenBank/DDBJ databases">
        <title>Human intestinal bacterial collection.</title>
        <authorList>
            <person name="Pauvert C."/>
            <person name="Hitch T.C.A."/>
            <person name="Clavel T."/>
        </authorList>
    </citation>
    <scope>NUCLEOTIDE SEQUENCE [LARGE SCALE GENOMIC DNA]</scope>
    <source>
        <strain evidence="2 3">CLA-JM-H10</strain>
    </source>
</reference>
<proteinExistence type="predicted"/>
<keyword evidence="3" id="KW-1185">Reference proteome</keyword>
<accession>A0ABV1GLS2</accession>
<dbReference type="Pfam" id="PF09851">
    <property type="entry name" value="SHOCT"/>
    <property type="match status" value="1"/>
</dbReference>
<protein>
    <submittedName>
        <fullName evidence="2">SHOCT domain-containing protein</fullName>
    </submittedName>
</protein>
<dbReference type="InterPro" id="IPR018649">
    <property type="entry name" value="SHOCT"/>
</dbReference>
<gene>
    <name evidence="2" type="ORF">WMO38_04865</name>
</gene>
<dbReference type="Proteomes" id="UP001480973">
    <property type="component" value="Unassembled WGS sequence"/>
</dbReference>
<dbReference type="EMBL" id="JBBMES010000003">
    <property type="protein sequence ID" value="MEQ2534442.1"/>
    <property type="molecule type" value="Genomic_DNA"/>
</dbReference>
<comment type="caution">
    <text evidence="2">The sequence shown here is derived from an EMBL/GenBank/DDBJ whole genome shotgun (WGS) entry which is preliminary data.</text>
</comment>
<evidence type="ECO:0000313" key="3">
    <source>
        <dbReference type="Proteomes" id="UP001480973"/>
    </source>
</evidence>
<feature type="domain" description="SHOCT" evidence="1">
    <location>
        <begin position="199"/>
        <end position="225"/>
    </location>
</feature>
<organism evidence="2 3">
    <name type="scientific">Lachnospira intestinalis</name>
    <dbReference type="NCBI Taxonomy" id="3133158"/>
    <lineage>
        <taxon>Bacteria</taxon>
        <taxon>Bacillati</taxon>
        <taxon>Bacillota</taxon>
        <taxon>Clostridia</taxon>
        <taxon>Lachnospirales</taxon>
        <taxon>Lachnospiraceae</taxon>
        <taxon>Lachnospira</taxon>
    </lineage>
</organism>
<evidence type="ECO:0000259" key="1">
    <source>
        <dbReference type="Pfam" id="PF09851"/>
    </source>
</evidence>
<sequence>MSLRLAQELSYLYGAQDLWRDGQVDDEKVKNQLLLYCGVMFGVSGAVSGVRVLSTQIAKTTLKKLPQKALTKTFWYPIVKQIGKAIGVKVTKTTVAQSFSKAIPVIGGVISGSINFASMMPMANRLQKTLDSAAFGYTEDDLEKDIIEIENITADNSAEEKDIKSKFVDSGKKTISGISGLFTKKQPHETSRDNDVFETLKRLSELKDNGIITEEEFSNKKAELLTKL</sequence>
<name>A0ABV1GLS2_9FIRM</name>
<evidence type="ECO:0000313" key="2">
    <source>
        <dbReference type="EMBL" id="MEQ2534442.1"/>
    </source>
</evidence>